<evidence type="ECO:0000256" key="10">
    <source>
        <dbReference type="SAM" id="MobiDB-lite"/>
    </source>
</evidence>
<dbReference type="InterPro" id="IPR036895">
    <property type="entry name" value="Uracil-DNA_glycosylase-like_sf"/>
</dbReference>
<evidence type="ECO:0000256" key="8">
    <source>
        <dbReference type="PROSITE-ProRule" id="PRU10072"/>
    </source>
</evidence>
<keyword evidence="2 7" id="KW-0227">DNA damage</keyword>
<evidence type="ECO:0000256" key="1">
    <source>
        <dbReference type="ARBA" id="ARBA00008184"/>
    </source>
</evidence>
<dbReference type="SUPFAM" id="SSF52141">
    <property type="entry name" value="Uracil-DNA glycosylase-like"/>
    <property type="match status" value="1"/>
</dbReference>
<reference evidence="12" key="1">
    <citation type="submission" date="2020-05" db="EMBL/GenBank/DDBJ databases">
        <title>Mycena genomes resolve the evolution of fungal bioluminescence.</title>
        <authorList>
            <person name="Tsai I.J."/>
        </authorList>
    </citation>
    <scope>NUCLEOTIDE SEQUENCE</scope>
    <source>
        <strain evidence="12">171206Taipei</strain>
    </source>
</reference>
<keyword evidence="5 7" id="KW-0234">DNA repair</keyword>
<comment type="function">
    <text evidence="7 9">Excises uracil residues from the DNA which can arise as a result of misincorporation of dUMP residues by DNA polymerase or due to deamination of cytosine.</text>
</comment>
<dbReference type="Gene3D" id="3.40.470.10">
    <property type="entry name" value="Uracil-DNA glycosylase-like domain"/>
    <property type="match status" value="1"/>
</dbReference>
<proteinExistence type="inferred from homology"/>
<evidence type="ECO:0000256" key="4">
    <source>
        <dbReference type="ARBA" id="ARBA00023128"/>
    </source>
</evidence>
<keyword evidence="4 7" id="KW-0496">Mitochondrion</keyword>
<dbReference type="EC" id="3.2.2.27" evidence="7 9"/>
<dbReference type="GO" id="GO:0005634">
    <property type="term" value="C:nucleus"/>
    <property type="evidence" value="ECO:0007669"/>
    <property type="project" value="UniProtKB-SubCell"/>
</dbReference>
<accession>A0A8H6T8W9</accession>
<dbReference type="GO" id="GO:0004844">
    <property type="term" value="F:uracil DNA N-glycosylase activity"/>
    <property type="evidence" value="ECO:0007669"/>
    <property type="project" value="UniProtKB-UniRule"/>
</dbReference>
<dbReference type="FunFam" id="3.40.470.10:FF:000007">
    <property type="entry name" value="Uracil-DNA glycosylase"/>
    <property type="match status" value="1"/>
</dbReference>
<dbReference type="InterPro" id="IPR018085">
    <property type="entry name" value="Ura-DNA_Glyclase_AS"/>
</dbReference>
<feature type="region of interest" description="Disordered" evidence="10">
    <location>
        <begin position="21"/>
        <end position="40"/>
    </location>
</feature>
<dbReference type="HAMAP" id="MF_00148">
    <property type="entry name" value="UDG"/>
    <property type="match status" value="1"/>
</dbReference>
<evidence type="ECO:0000313" key="13">
    <source>
        <dbReference type="Proteomes" id="UP000636479"/>
    </source>
</evidence>
<dbReference type="SMART" id="SM00987">
    <property type="entry name" value="UreE_C"/>
    <property type="match status" value="1"/>
</dbReference>
<dbReference type="InterPro" id="IPR002043">
    <property type="entry name" value="UDG_fam1"/>
</dbReference>
<comment type="similarity">
    <text evidence="1 7 9">Belongs to the uracil-DNA glycosylase (UDG) superfamily. UNG family.</text>
</comment>
<organism evidence="12 13">
    <name type="scientific">Mycena indigotica</name>
    <dbReference type="NCBI Taxonomy" id="2126181"/>
    <lineage>
        <taxon>Eukaryota</taxon>
        <taxon>Fungi</taxon>
        <taxon>Dikarya</taxon>
        <taxon>Basidiomycota</taxon>
        <taxon>Agaricomycotina</taxon>
        <taxon>Agaricomycetes</taxon>
        <taxon>Agaricomycetidae</taxon>
        <taxon>Agaricales</taxon>
        <taxon>Marasmiineae</taxon>
        <taxon>Mycenaceae</taxon>
        <taxon>Mycena</taxon>
    </lineage>
</organism>
<dbReference type="PROSITE" id="PS00130">
    <property type="entry name" value="U_DNA_GLYCOSYLASE"/>
    <property type="match status" value="1"/>
</dbReference>
<protein>
    <recommendedName>
        <fullName evidence="7 9">Uracil-DNA glycosylase</fullName>
        <shortName evidence="7">UDG</shortName>
        <ecNumber evidence="7 9">3.2.2.27</ecNumber>
    </recommendedName>
</protein>
<gene>
    <name evidence="7" type="primary">UNG1</name>
    <name evidence="12" type="ORF">MIND_00224000</name>
</gene>
<evidence type="ECO:0000256" key="3">
    <source>
        <dbReference type="ARBA" id="ARBA00022801"/>
    </source>
</evidence>
<feature type="domain" description="Uracil-DNA glycosylase-like" evidence="11">
    <location>
        <begin position="154"/>
        <end position="330"/>
    </location>
</feature>
<dbReference type="GO" id="GO:0097510">
    <property type="term" value="P:base-excision repair, AP site formation via deaminated base removal"/>
    <property type="evidence" value="ECO:0007669"/>
    <property type="project" value="TreeGrafter"/>
</dbReference>
<dbReference type="OrthoDB" id="10031947at2759"/>
<comment type="catalytic activity">
    <reaction evidence="7 9">
        <text>Hydrolyzes single-stranded DNA or mismatched double-stranded DNA and polynucleotides, releasing free uracil.</text>
        <dbReference type="EC" id="3.2.2.27"/>
    </reaction>
</comment>
<name>A0A8H6T8W9_9AGAR</name>
<evidence type="ECO:0000256" key="7">
    <source>
        <dbReference type="HAMAP-Rule" id="MF_03166"/>
    </source>
</evidence>
<keyword evidence="6 7" id="KW-0539">Nucleus</keyword>
<evidence type="ECO:0000313" key="12">
    <source>
        <dbReference type="EMBL" id="KAF7312117.1"/>
    </source>
</evidence>
<sequence length="345" mass="37559">MSNPNDSTVYLEDLATNYKRPKRVADSEAEGTTAGKRQKTLFESFGPEKRQKLSQPKPTCSTGIRAPVKGQKLNSIPFSLSAFQAALPDDEARKLLALECETFGKSWFKVMATEFVKPYFIDLKRQLYEEGVCGATDPVPATIFPPPKNIYTWSDTPLGRVKVVIIGQDPYITKGQAHGLSFSVPQGVHAPPSLQNIFKELKNEYPSFTPPGHGTLTKWAEQGVLLLNTVLTVKAGVSDSHAGRGWEQFTERVMQIVDAYGGANLARPGEAAAGVGTGVVIIAWGSKAQQRVKGLDSKKHLILKSVHPSPRSADSGFFGNGHFRKANDWLEARYGAGGGIDWCAL</sequence>
<keyword evidence="13" id="KW-1185">Reference proteome</keyword>
<dbReference type="NCBIfam" id="NF003589">
    <property type="entry name" value="PRK05254.1-2"/>
    <property type="match status" value="1"/>
</dbReference>
<dbReference type="AlphaFoldDB" id="A0A8H6T8W9"/>
<dbReference type="NCBIfam" id="TIGR00628">
    <property type="entry name" value="ung"/>
    <property type="match status" value="1"/>
</dbReference>
<dbReference type="CDD" id="cd10027">
    <property type="entry name" value="UDG-F1-like"/>
    <property type="match status" value="1"/>
</dbReference>
<dbReference type="SMART" id="SM00986">
    <property type="entry name" value="UDG"/>
    <property type="match status" value="1"/>
</dbReference>
<comment type="subcellular location">
    <subcellularLocation>
        <location evidence="7">Mitochondrion</location>
    </subcellularLocation>
    <subcellularLocation>
        <location evidence="7">Nucleus</location>
    </subcellularLocation>
</comment>
<dbReference type="NCBIfam" id="NF003592">
    <property type="entry name" value="PRK05254.1-5"/>
    <property type="match status" value="1"/>
</dbReference>
<dbReference type="Proteomes" id="UP000636479">
    <property type="component" value="Unassembled WGS sequence"/>
</dbReference>
<feature type="active site" description="Proton acceptor" evidence="7 8">
    <location>
        <position position="169"/>
    </location>
</feature>
<dbReference type="EMBL" id="JACAZF010000002">
    <property type="protein sequence ID" value="KAF7312117.1"/>
    <property type="molecule type" value="Genomic_DNA"/>
</dbReference>
<dbReference type="NCBIfam" id="NF003588">
    <property type="entry name" value="PRK05254.1-1"/>
    <property type="match status" value="1"/>
</dbReference>
<evidence type="ECO:0000259" key="11">
    <source>
        <dbReference type="SMART" id="SM00986"/>
    </source>
</evidence>
<dbReference type="Pfam" id="PF03167">
    <property type="entry name" value="UDG"/>
    <property type="match status" value="1"/>
</dbReference>
<evidence type="ECO:0000256" key="6">
    <source>
        <dbReference type="ARBA" id="ARBA00023242"/>
    </source>
</evidence>
<dbReference type="PANTHER" id="PTHR11264">
    <property type="entry name" value="URACIL-DNA GLYCOSYLASE"/>
    <property type="match status" value="1"/>
</dbReference>
<evidence type="ECO:0000256" key="9">
    <source>
        <dbReference type="RuleBase" id="RU003780"/>
    </source>
</evidence>
<comment type="caution">
    <text evidence="12">The sequence shown here is derived from an EMBL/GenBank/DDBJ whole genome shotgun (WGS) entry which is preliminary data.</text>
</comment>
<evidence type="ECO:0000256" key="5">
    <source>
        <dbReference type="ARBA" id="ARBA00023204"/>
    </source>
</evidence>
<dbReference type="GO" id="GO:0005739">
    <property type="term" value="C:mitochondrion"/>
    <property type="evidence" value="ECO:0007669"/>
    <property type="project" value="UniProtKB-SubCell"/>
</dbReference>
<evidence type="ECO:0000256" key="2">
    <source>
        <dbReference type="ARBA" id="ARBA00022763"/>
    </source>
</evidence>
<dbReference type="InterPro" id="IPR005122">
    <property type="entry name" value="Uracil-DNA_glycosylase-like"/>
</dbReference>
<keyword evidence="3 7" id="KW-0378">Hydrolase</keyword>
<dbReference type="PANTHER" id="PTHR11264:SF0">
    <property type="entry name" value="URACIL-DNA GLYCOSYLASE"/>
    <property type="match status" value="1"/>
</dbReference>